<dbReference type="RefSeq" id="XP_052751709.1">
    <property type="nucleotide sequence ID" value="XM_052895749.1"/>
</dbReference>
<feature type="compositionally biased region" description="Pro residues" evidence="1">
    <location>
        <begin position="138"/>
        <end position="172"/>
    </location>
</feature>
<name>A0ABM3MKD7_GALME</name>
<feature type="compositionally biased region" description="Low complexity" evidence="1">
    <location>
        <begin position="43"/>
        <end position="52"/>
    </location>
</feature>
<evidence type="ECO:0000256" key="1">
    <source>
        <dbReference type="SAM" id="MobiDB-lite"/>
    </source>
</evidence>
<feature type="compositionally biased region" description="Polar residues" evidence="1">
    <location>
        <begin position="93"/>
        <end position="125"/>
    </location>
</feature>
<protein>
    <submittedName>
        <fullName evidence="3">Uncharacterized protein LOC113523512 isoform X1</fullName>
    </submittedName>
</protein>
<sequence length="566" mass="65534">MNNMLHKCSLVIICGTYIITLNSFCVPVYGNIREIRSPQTNWWQESQSQQQNPNGNVVEEKLDSQSSQQRKNDFVLIYNKGNNTLVEVRGKWSTRSGDDTLNNSPQEFSNTSNGNTYNEYDNSLSPPILSSHEERPEQPSPPSVPLPSLPLPQLPHEYWPPPRPPLPPPPHGSPLAPALHLGLPPPPYVKQLFDSQYRERNGQQLNYYRRPPPVPPPPPPLLYDQLYYQGRHESNSSKGLPPYPPSYWYPPPLPPYSYYGRPLLPPPPHFYYRPPPPLPFHTHYGYPFRPHFPLSSPTSLYSYYDYQQIPQDIKDKDLLPHRSGSILNNGQYWPPSPKYHKTSIENDKFQNTNFKYDMEAEMLTNVDYNSTDALNKNQINYNSVAREYEFLNRPEGNRLSPEYRQAGVPLTDINQDYPQIIMSPSMPQLLQINAHRSILAHLIEEDGGIIFNRMLDMVDLPEAFSIKGRLLITMDLLQITQKHPQTTEDHPQTIEDYPQITEDHLHITIGNLQIIENYLQVTEVHLQVTEVHLQVTEVHLQVTKIHLRVIEAYHRTDKHHLWTIKD</sequence>
<evidence type="ECO:0000313" key="2">
    <source>
        <dbReference type="Proteomes" id="UP001652740"/>
    </source>
</evidence>
<organism evidence="2 3">
    <name type="scientific">Galleria mellonella</name>
    <name type="common">Greater wax moth</name>
    <dbReference type="NCBI Taxonomy" id="7137"/>
    <lineage>
        <taxon>Eukaryota</taxon>
        <taxon>Metazoa</taxon>
        <taxon>Ecdysozoa</taxon>
        <taxon>Arthropoda</taxon>
        <taxon>Hexapoda</taxon>
        <taxon>Insecta</taxon>
        <taxon>Pterygota</taxon>
        <taxon>Neoptera</taxon>
        <taxon>Endopterygota</taxon>
        <taxon>Lepidoptera</taxon>
        <taxon>Glossata</taxon>
        <taxon>Ditrysia</taxon>
        <taxon>Pyraloidea</taxon>
        <taxon>Pyralidae</taxon>
        <taxon>Galleriinae</taxon>
        <taxon>Galleria</taxon>
    </lineage>
</organism>
<accession>A0ABM3MKD7</accession>
<reference evidence="3" key="1">
    <citation type="submission" date="2025-08" db="UniProtKB">
        <authorList>
            <consortium name="RefSeq"/>
        </authorList>
    </citation>
    <scope>IDENTIFICATION</scope>
    <source>
        <tissue evidence="3">Whole larvae</tissue>
    </source>
</reference>
<feature type="region of interest" description="Disordered" evidence="1">
    <location>
        <begin position="93"/>
        <end position="179"/>
    </location>
</feature>
<dbReference type="Proteomes" id="UP001652740">
    <property type="component" value="Unplaced"/>
</dbReference>
<keyword evidence="2" id="KW-1185">Reference proteome</keyword>
<feature type="region of interest" description="Disordered" evidence="1">
    <location>
        <begin position="43"/>
        <end position="66"/>
    </location>
</feature>
<dbReference type="GeneID" id="113523512"/>
<gene>
    <name evidence="3" type="primary">LOC113523512</name>
</gene>
<evidence type="ECO:0000313" key="3">
    <source>
        <dbReference type="RefSeq" id="XP_052751709.1"/>
    </source>
</evidence>
<proteinExistence type="predicted"/>